<evidence type="ECO:0000256" key="2">
    <source>
        <dbReference type="ARBA" id="ARBA00006375"/>
    </source>
</evidence>
<dbReference type="PROSITE" id="PS50920">
    <property type="entry name" value="SOLCAR"/>
    <property type="match status" value="2"/>
</dbReference>
<feature type="compositionally biased region" description="Polar residues" evidence="12">
    <location>
        <begin position="1"/>
        <end position="16"/>
    </location>
</feature>
<evidence type="ECO:0000256" key="5">
    <source>
        <dbReference type="ARBA" id="ARBA00022737"/>
    </source>
</evidence>
<dbReference type="AlphaFoldDB" id="A0A168BDZ3"/>
<evidence type="ECO:0000256" key="3">
    <source>
        <dbReference type="ARBA" id="ARBA00022448"/>
    </source>
</evidence>
<keyword evidence="9 10" id="KW-0472">Membrane</keyword>
<keyword evidence="7 13" id="KW-1133">Transmembrane helix</keyword>
<keyword evidence="4 10" id="KW-0812">Transmembrane</keyword>
<dbReference type="Pfam" id="PF00153">
    <property type="entry name" value="Mito_carr"/>
    <property type="match status" value="2"/>
</dbReference>
<keyword evidence="6" id="KW-0999">Mitochondrion inner membrane</keyword>
<dbReference type="STRING" id="1081108.A0A168BDZ3"/>
<evidence type="ECO:0000256" key="10">
    <source>
        <dbReference type="PROSITE-ProRule" id="PRU00282"/>
    </source>
</evidence>
<keyword evidence="3 11" id="KW-0813">Transport</keyword>
<evidence type="ECO:0000256" key="9">
    <source>
        <dbReference type="ARBA" id="ARBA00023136"/>
    </source>
</evidence>
<feature type="compositionally biased region" description="Polar residues" evidence="12">
    <location>
        <begin position="23"/>
        <end position="38"/>
    </location>
</feature>
<dbReference type="Gene3D" id="1.50.40.10">
    <property type="entry name" value="Mitochondrial carrier domain"/>
    <property type="match status" value="2"/>
</dbReference>
<comment type="similarity">
    <text evidence="2 11">Belongs to the mitochondrial carrier (TC 2.A.29) family.</text>
</comment>
<evidence type="ECO:0000256" key="11">
    <source>
        <dbReference type="RuleBase" id="RU000488"/>
    </source>
</evidence>
<evidence type="ECO:0000313" key="15">
    <source>
        <dbReference type="Proteomes" id="UP000076881"/>
    </source>
</evidence>
<keyword evidence="5" id="KW-0677">Repeat</keyword>
<evidence type="ECO:0000313" key="14">
    <source>
        <dbReference type="EMBL" id="OAA69991.1"/>
    </source>
</evidence>
<dbReference type="InterPro" id="IPR018108">
    <property type="entry name" value="MCP_transmembrane"/>
</dbReference>
<proteinExistence type="inferred from homology"/>
<keyword evidence="15" id="KW-1185">Reference proteome</keyword>
<evidence type="ECO:0000256" key="1">
    <source>
        <dbReference type="ARBA" id="ARBA00004225"/>
    </source>
</evidence>
<evidence type="ECO:0000256" key="6">
    <source>
        <dbReference type="ARBA" id="ARBA00022792"/>
    </source>
</evidence>
<feature type="repeat" description="Solcar" evidence="10">
    <location>
        <begin position="244"/>
        <end position="328"/>
    </location>
</feature>
<evidence type="ECO:0000256" key="8">
    <source>
        <dbReference type="ARBA" id="ARBA00023128"/>
    </source>
</evidence>
<organism evidence="14 15">
    <name type="scientific">Akanthomyces lecanii RCEF 1005</name>
    <dbReference type="NCBI Taxonomy" id="1081108"/>
    <lineage>
        <taxon>Eukaryota</taxon>
        <taxon>Fungi</taxon>
        <taxon>Dikarya</taxon>
        <taxon>Ascomycota</taxon>
        <taxon>Pezizomycotina</taxon>
        <taxon>Sordariomycetes</taxon>
        <taxon>Hypocreomycetidae</taxon>
        <taxon>Hypocreales</taxon>
        <taxon>Cordycipitaceae</taxon>
        <taxon>Akanthomyces</taxon>
        <taxon>Cordyceps confragosa</taxon>
    </lineage>
</organism>
<evidence type="ECO:0000256" key="12">
    <source>
        <dbReference type="SAM" id="MobiDB-lite"/>
    </source>
</evidence>
<dbReference type="OrthoDB" id="2382881at2759"/>
<dbReference type="InterPro" id="IPR023395">
    <property type="entry name" value="MCP_dom_sf"/>
</dbReference>
<name>A0A168BDZ3_CORDF</name>
<dbReference type="EMBL" id="AZHF01000010">
    <property type="protein sequence ID" value="OAA69991.1"/>
    <property type="molecule type" value="Genomic_DNA"/>
</dbReference>
<feature type="region of interest" description="Disordered" evidence="12">
    <location>
        <begin position="1"/>
        <end position="53"/>
    </location>
</feature>
<protein>
    <submittedName>
        <fullName evidence="14">Mitochondrial carrier protein</fullName>
    </submittedName>
</protein>
<evidence type="ECO:0000256" key="4">
    <source>
        <dbReference type="ARBA" id="ARBA00022692"/>
    </source>
</evidence>
<feature type="transmembrane region" description="Helical" evidence="13">
    <location>
        <begin position="247"/>
        <end position="267"/>
    </location>
</feature>
<gene>
    <name evidence="14" type="ORF">LEL_09807</name>
</gene>
<dbReference type="GO" id="GO:0031966">
    <property type="term" value="C:mitochondrial membrane"/>
    <property type="evidence" value="ECO:0007669"/>
    <property type="project" value="UniProtKB-SubCell"/>
</dbReference>
<dbReference type="PANTHER" id="PTHR45624:SF9">
    <property type="entry name" value="CARRIER PROTEIN, PUTATIVE (AFU_ORTHOLOGUE AFUA_4G06390)-RELATED"/>
    <property type="match status" value="1"/>
</dbReference>
<dbReference type="GO" id="GO:0022857">
    <property type="term" value="F:transmembrane transporter activity"/>
    <property type="evidence" value="ECO:0007669"/>
    <property type="project" value="TreeGrafter"/>
</dbReference>
<reference evidence="14 15" key="1">
    <citation type="journal article" date="2016" name="Genome Biol. Evol.">
        <title>Divergent and convergent evolution of fungal pathogenicity.</title>
        <authorList>
            <person name="Shang Y."/>
            <person name="Xiao G."/>
            <person name="Zheng P."/>
            <person name="Cen K."/>
            <person name="Zhan S."/>
            <person name="Wang C."/>
        </authorList>
    </citation>
    <scope>NUCLEOTIDE SEQUENCE [LARGE SCALE GENOMIC DNA]</scope>
    <source>
        <strain evidence="14 15">RCEF 1005</strain>
    </source>
</reference>
<dbReference type="SUPFAM" id="SSF103506">
    <property type="entry name" value="Mitochondrial carrier"/>
    <property type="match status" value="1"/>
</dbReference>
<feature type="repeat" description="Solcar" evidence="10">
    <location>
        <begin position="55"/>
        <end position="137"/>
    </location>
</feature>
<feature type="transmembrane region" description="Helical" evidence="13">
    <location>
        <begin position="162"/>
        <end position="184"/>
    </location>
</feature>
<sequence>MTLDVSTSDSSANSQHVPAAASRPSTVATMTSNSSPPAKQNAAPAPREKPRQSLTKRYRTEIAASSSSVFSTLVAFPLDSVKTRMQTYQYRGFLDCVKQTYKKESLGGFFRGVTAPMASITLVRTVSFSIYQRAKYAYAGWVKKNTGFDILRHVNKPGNYPNMYSIACFGAAGATAGAVIPILACPFELSKLSSQVAVLLAERGGAKKQSAAIAQMRDTIGTGIYFMVYESGKQLGTTFAGDSSNKLAVVAAGGSCGLISWAIIYPIDSAKSIYQRNSLLYARGEKVEPAPKITFLKRDMYRGLAVSMSRSCVVNAIFFSSFEFIKKHIKDNG</sequence>
<accession>A0A168BDZ3</accession>
<dbReference type="PANTHER" id="PTHR45624">
    <property type="entry name" value="MITOCHONDRIAL BASIC AMINO ACIDS TRANSPORTER-RELATED"/>
    <property type="match status" value="1"/>
</dbReference>
<dbReference type="Proteomes" id="UP000076881">
    <property type="component" value="Unassembled WGS sequence"/>
</dbReference>
<evidence type="ECO:0000256" key="7">
    <source>
        <dbReference type="ARBA" id="ARBA00022989"/>
    </source>
</evidence>
<keyword evidence="8" id="KW-0496">Mitochondrion</keyword>
<evidence type="ECO:0000256" key="13">
    <source>
        <dbReference type="SAM" id="Phobius"/>
    </source>
</evidence>
<dbReference type="InterPro" id="IPR050567">
    <property type="entry name" value="Mitochondrial_Carrier"/>
</dbReference>
<comment type="caution">
    <text evidence="14">The sequence shown here is derived from an EMBL/GenBank/DDBJ whole genome shotgun (WGS) entry which is preliminary data.</text>
</comment>
<comment type="subcellular location">
    <subcellularLocation>
        <location evidence="1">Mitochondrion membrane</location>
        <topology evidence="1">Multi-pass membrane protein</topology>
    </subcellularLocation>
</comment>